<sequence length="120" mass="13681">MMNIEPQKVRNILAKIKHFQGKIDEYPKLTTQEDTSHILSDPEYQNLLATINNLPPDQQATLVALMYIGQGDFKKSEFAEAFNVAQNQLTRHIGQYLLSQPNVINHIENGLNILGFTKMK</sequence>
<name>A0A0W0TAG3_9GAMM</name>
<proteinExistence type="predicted"/>
<dbReference type="InterPro" id="IPR022254">
    <property type="entry name" value="DUF3775"/>
</dbReference>
<organism evidence="1 2">
    <name type="scientific">Legionella drozanskii LLAP-1</name>
    <dbReference type="NCBI Taxonomy" id="1212489"/>
    <lineage>
        <taxon>Bacteria</taxon>
        <taxon>Pseudomonadati</taxon>
        <taxon>Pseudomonadota</taxon>
        <taxon>Gammaproteobacteria</taxon>
        <taxon>Legionellales</taxon>
        <taxon>Legionellaceae</taxon>
        <taxon>Legionella</taxon>
    </lineage>
</organism>
<evidence type="ECO:0000313" key="2">
    <source>
        <dbReference type="Proteomes" id="UP000054736"/>
    </source>
</evidence>
<dbReference type="PATRIC" id="fig|1212489.4.peg.607"/>
<evidence type="ECO:0000313" key="1">
    <source>
        <dbReference type="EMBL" id="KTC92596.1"/>
    </source>
</evidence>
<accession>A0A0W0TAG3</accession>
<dbReference type="STRING" id="1212489.Ldro_0586"/>
<keyword evidence="2" id="KW-1185">Reference proteome</keyword>
<comment type="caution">
    <text evidence="1">The sequence shown here is derived from an EMBL/GenBank/DDBJ whole genome shotgun (WGS) entry which is preliminary data.</text>
</comment>
<dbReference type="AlphaFoldDB" id="A0A0W0TAG3"/>
<gene>
    <name evidence="1" type="ORF">Ldro_0586</name>
</gene>
<dbReference type="Proteomes" id="UP000054736">
    <property type="component" value="Unassembled WGS sequence"/>
</dbReference>
<dbReference type="EMBL" id="LNXY01000004">
    <property type="protein sequence ID" value="KTC92596.1"/>
    <property type="molecule type" value="Genomic_DNA"/>
</dbReference>
<dbReference type="RefSeq" id="WP_058494942.1">
    <property type="nucleotide sequence ID" value="NZ_CAAAIU010000011.1"/>
</dbReference>
<reference evidence="1 2" key="1">
    <citation type="submission" date="2015-11" db="EMBL/GenBank/DDBJ databases">
        <title>Genomic analysis of 38 Legionella species identifies large and diverse effector repertoires.</title>
        <authorList>
            <person name="Burstein D."/>
            <person name="Amaro F."/>
            <person name="Zusman T."/>
            <person name="Lifshitz Z."/>
            <person name="Cohen O."/>
            <person name="Gilbert J.A."/>
            <person name="Pupko T."/>
            <person name="Shuman H.A."/>
            <person name="Segal G."/>
        </authorList>
    </citation>
    <scope>NUCLEOTIDE SEQUENCE [LARGE SCALE GENOMIC DNA]</scope>
    <source>
        <strain evidence="1 2">ATCC 700990</strain>
    </source>
</reference>
<dbReference type="Pfam" id="PF12616">
    <property type="entry name" value="DUF3775"/>
    <property type="match status" value="1"/>
</dbReference>
<dbReference type="OrthoDB" id="5641374at2"/>
<protein>
    <submittedName>
        <fullName evidence="1">Uncharacterized protein</fullName>
    </submittedName>
</protein>